<feature type="domain" description="YbaK/aminoacyl-tRNA synthetase-associated" evidence="1">
    <location>
        <begin position="24"/>
        <end position="141"/>
    </location>
</feature>
<dbReference type="InterPro" id="IPR036754">
    <property type="entry name" value="YbaK/aa-tRNA-synt-asso_dom_sf"/>
</dbReference>
<dbReference type="Gene3D" id="3.90.960.10">
    <property type="entry name" value="YbaK/aminoacyl-tRNA synthetase-associated domain"/>
    <property type="match status" value="1"/>
</dbReference>
<dbReference type="GO" id="GO:0002161">
    <property type="term" value="F:aminoacyl-tRNA deacylase activity"/>
    <property type="evidence" value="ECO:0007669"/>
    <property type="project" value="InterPro"/>
</dbReference>
<dbReference type="PANTHER" id="PTHR30411">
    <property type="entry name" value="CYTOPLASMIC PROTEIN"/>
    <property type="match status" value="1"/>
</dbReference>
<proteinExistence type="predicted"/>
<dbReference type="InterPro" id="IPR007214">
    <property type="entry name" value="YbaK/aa-tRNA-synth-assoc-dom"/>
</dbReference>
<sequence>MSTERALAYLREKGYDDRVITSDESTGTVAEAASALGVTEGEIAKSLTFRGKEGEAILIVVEGDKRIDNSKFKATFHTKAKMLKPDEVVEEIGHAIGGVTPFGAKEDVVIYLDESLNAYDVVYPACGSSNTAAKLTVEELQGLFGKENMVDVTK</sequence>
<dbReference type="PANTHER" id="PTHR30411:SF1">
    <property type="entry name" value="CYTOPLASMIC PROTEIN"/>
    <property type="match status" value="1"/>
</dbReference>
<evidence type="ECO:0000259" key="1">
    <source>
        <dbReference type="Pfam" id="PF04073"/>
    </source>
</evidence>
<protein>
    <submittedName>
        <fullName evidence="2">YbaK/proline--tRNA ligase associated domain protein</fullName>
    </submittedName>
</protein>
<dbReference type="OrthoDB" id="9798760at2"/>
<gene>
    <name evidence="2" type="ORF">HMPREF1863_00919</name>
</gene>
<keyword evidence="3" id="KW-1185">Reference proteome</keyword>
<keyword evidence="2" id="KW-0436">Ligase</keyword>
<dbReference type="GO" id="GO:0016874">
    <property type="term" value="F:ligase activity"/>
    <property type="evidence" value="ECO:0007669"/>
    <property type="project" value="UniProtKB-KW"/>
</dbReference>
<reference evidence="3" key="1">
    <citation type="submission" date="2016-01" db="EMBL/GenBank/DDBJ databases">
        <authorList>
            <person name="Mitreva M."/>
            <person name="Pepin K.H."/>
            <person name="Mihindukulasuriya K.A."/>
            <person name="Fulton R."/>
            <person name="Fronick C."/>
            <person name="O'Laughlin M."/>
            <person name="Miner T."/>
            <person name="Herter B."/>
            <person name="Rosa B.A."/>
            <person name="Cordes M."/>
            <person name="Tomlinson C."/>
            <person name="Wollam A."/>
            <person name="Palsikar V.B."/>
            <person name="Mardis E.R."/>
            <person name="Wilson R.K."/>
        </authorList>
    </citation>
    <scope>NUCLEOTIDE SEQUENCE [LARGE SCALE GENOMIC DNA]</scope>
    <source>
        <strain evidence="3">DNF00729</strain>
    </source>
</reference>
<dbReference type="EMBL" id="LSDG01000024">
    <property type="protein sequence ID" value="KXB66867.1"/>
    <property type="molecule type" value="Genomic_DNA"/>
</dbReference>
<name>A0A134AGM5_9FIRM</name>
<accession>A0A134AGM5</accession>
<evidence type="ECO:0000313" key="2">
    <source>
        <dbReference type="EMBL" id="KXB66867.1"/>
    </source>
</evidence>
<dbReference type="Proteomes" id="UP000070442">
    <property type="component" value="Unassembled WGS sequence"/>
</dbReference>
<comment type="caution">
    <text evidence="2">The sequence shown here is derived from an EMBL/GenBank/DDBJ whole genome shotgun (WGS) entry which is preliminary data.</text>
</comment>
<dbReference type="CDD" id="cd04333">
    <property type="entry name" value="ProX_deacylase"/>
    <property type="match status" value="1"/>
</dbReference>
<dbReference type="RefSeq" id="WP_068367690.1">
    <property type="nucleotide sequence ID" value="NZ_KQ960173.1"/>
</dbReference>
<organism evidence="2 3">
    <name type="scientific">Aedoeadaptatus coxii</name>
    <dbReference type="NCBI Taxonomy" id="755172"/>
    <lineage>
        <taxon>Bacteria</taxon>
        <taxon>Bacillati</taxon>
        <taxon>Bacillota</taxon>
        <taxon>Tissierellia</taxon>
        <taxon>Tissierellales</taxon>
        <taxon>Peptoniphilaceae</taxon>
        <taxon>Aedoeadaptatus</taxon>
    </lineage>
</organism>
<evidence type="ECO:0000313" key="3">
    <source>
        <dbReference type="Proteomes" id="UP000070442"/>
    </source>
</evidence>
<dbReference type="PATRIC" id="fig|755172.3.peg.877"/>
<dbReference type="AlphaFoldDB" id="A0A134AGM5"/>
<dbReference type="SUPFAM" id="SSF55826">
    <property type="entry name" value="YbaK/ProRS associated domain"/>
    <property type="match status" value="1"/>
</dbReference>
<dbReference type="Pfam" id="PF04073">
    <property type="entry name" value="tRNA_edit"/>
    <property type="match status" value="1"/>
</dbReference>
<dbReference type="STRING" id="755172.HMPREF1863_00919"/>